<proteinExistence type="predicted"/>
<dbReference type="EMBL" id="FZNO01000049">
    <property type="protein sequence ID" value="SNR96450.1"/>
    <property type="molecule type" value="Genomic_DNA"/>
</dbReference>
<dbReference type="CDD" id="cd01823">
    <property type="entry name" value="SEST_like"/>
    <property type="match status" value="1"/>
</dbReference>
<dbReference type="InterPro" id="IPR037460">
    <property type="entry name" value="SEST-like"/>
</dbReference>
<dbReference type="PANTHER" id="PTHR37981:SF1">
    <property type="entry name" value="SGNH HYDROLASE-TYPE ESTERASE DOMAIN-CONTAINING PROTEIN"/>
    <property type="match status" value="1"/>
</dbReference>
<feature type="disulfide bond" evidence="2">
    <location>
        <begin position="230"/>
        <end position="267"/>
    </location>
</feature>
<dbReference type="InterPro" id="IPR036514">
    <property type="entry name" value="SGNH_hydro_sf"/>
</dbReference>
<feature type="active site" description="Nucleophile" evidence="1">
    <location>
        <position position="213"/>
    </location>
</feature>
<protein>
    <submittedName>
        <fullName evidence="4">GDSL-like Lipase/Acylhydrolase family protein</fullName>
    </submittedName>
</protein>
<evidence type="ECO:0000256" key="2">
    <source>
        <dbReference type="PIRSR" id="PIRSR637460-2"/>
    </source>
</evidence>
<dbReference type="PANTHER" id="PTHR37981">
    <property type="entry name" value="LIPASE 2"/>
    <property type="match status" value="1"/>
</dbReference>
<keyword evidence="2" id="KW-1015">Disulfide bond</keyword>
<dbReference type="SUPFAM" id="SSF52266">
    <property type="entry name" value="SGNH hydrolase"/>
    <property type="match status" value="1"/>
</dbReference>
<feature type="domain" description="SGNH hydrolase-type esterase" evidence="3">
    <location>
        <begin position="209"/>
        <end position="497"/>
    </location>
</feature>
<evidence type="ECO:0000259" key="3">
    <source>
        <dbReference type="Pfam" id="PF13472"/>
    </source>
</evidence>
<evidence type="ECO:0000313" key="5">
    <source>
        <dbReference type="Proteomes" id="UP000198403"/>
    </source>
</evidence>
<dbReference type="SUPFAM" id="SSF82171">
    <property type="entry name" value="DPP6 N-terminal domain-like"/>
    <property type="match status" value="1"/>
</dbReference>
<gene>
    <name evidence="4" type="ORF">SAMN06272737_1492</name>
</gene>
<dbReference type="InterPro" id="IPR013830">
    <property type="entry name" value="SGNH_hydro"/>
</dbReference>
<dbReference type="Proteomes" id="UP000198403">
    <property type="component" value="Unassembled WGS sequence"/>
</dbReference>
<feature type="disulfide bond" evidence="2">
    <location>
        <begin position="334"/>
        <end position="340"/>
    </location>
</feature>
<sequence length="508" mass="54962">MTTGATEMVTLDEGSQPIAAGVRSLNKAVSSNGRYVVFEGYSGGVGTSYVRDLTTGVSIVIPGLDDAREDRIDVTNAGDVYYSGASGSGRFSASTQTTTPRTLPDGTFIATISPNGRFAIGTTGSRCADGVSSTVTWTVVDISTGDRAGLDTETCQITERDQQLLVTDSGAVLRSRGQTNSRPRLTFVYLRDGGTLPPRTDPDPYVYIALGDSFSAGEGVKPFWQPANACHRSQQAYPTFIEQPGVPDASIYDRRAGGPVAWGFQACSGARTWHVLPRDMGGRPNHADSLPQLEPDRSVDTGNEFDLPVNEATDLITITIGGNNVDFASVLRLCYTSRDCTRAILDGQSIEVEITERLNALGTELDRVYAQIHAQARNARIIVAGYPQLFPASAREQRCPKLRQVPVHLTRGRFAYFGFSETEQNFIRRQTSRLNQVIADHVNQADTAEFVPVDAIFAGHEICGNKGEWINAPQAAARRPSPVNDQSFHPNERGHELGYAVAINAVLN</sequence>
<evidence type="ECO:0000313" key="4">
    <source>
        <dbReference type="EMBL" id="SNR96450.1"/>
    </source>
</evidence>
<keyword evidence="4" id="KW-0378">Hydrolase</keyword>
<accession>A0A239ALR5</accession>
<dbReference type="Gene3D" id="3.40.50.1110">
    <property type="entry name" value="SGNH hydrolase"/>
    <property type="match status" value="1"/>
</dbReference>
<dbReference type="Pfam" id="PF13472">
    <property type="entry name" value="Lipase_GDSL_2"/>
    <property type="match status" value="1"/>
</dbReference>
<keyword evidence="5" id="KW-1185">Reference proteome</keyword>
<feature type="active site" evidence="1">
    <location>
        <position position="489"/>
    </location>
</feature>
<dbReference type="GO" id="GO:0004806">
    <property type="term" value="F:triacylglycerol lipase activity"/>
    <property type="evidence" value="ECO:0007669"/>
    <property type="project" value="TreeGrafter"/>
</dbReference>
<dbReference type="AlphaFoldDB" id="A0A239ALR5"/>
<reference evidence="4 5" key="1">
    <citation type="submission" date="2017-06" db="EMBL/GenBank/DDBJ databases">
        <authorList>
            <person name="Kim H.J."/>
            <person name="Triplett B.A."/>
        </authorList>
    </citation>
    <scope>NUCLEOTIDE SEQUENCE [LARGE SCALE GENOMIC DNA]</scope>
    <source>
        <strain evidence="4 5">DSM 44272</strain>
    </source>
</reference>
<name>A0A239ALR5_9ACTN</name>
<dbReference type="GO" id="GO:0019433">
    <property type="term" value="P:triglyceride catabolic process"/>
    <property type="evidence" value="ECO:0007669"/>
    <property type="project" value="TreeGrafter"/>
</dbReference>
<organism evidence="4 5">
    <name type="scientific">Blastococcus mobilis</name>
    <dbReference type="NCBI Taxonomy" id="1938746"/>
    <lineage>
        <taxon>Bacteria</taxon>
        <taxon>Bacillati</taxon>
        <taxon>Actinomycetota</taxon>
        <taxon>Actinomycetes</taxon>
        <taxon>Geodermatophilales</taxon>
        <taxon>Geodermatophilaceae</taxon>
        <taxon>Blastococcus</taxon>
    </lineage>
</organism>
<evidence type="ECO:0000256" key="1">
    <source>
        <dbReference type="PIRSR" id="PIRSR637460-1"/>
    </source>
</evidence>